<dbReference type="InterPro" id="IPR008254">
    <property type="entry name" value="Flavodoxin/NO_synth"/>
</dbReference>
<dbReference type="InterPro" id="IPR029039">
    <property type="entry name" value="Flavoprotein-like_sf"/>
</dbReference>
<comment type="catalytic activity">
    <reaction evidence="5">
        <text>a quinone + NADPH + H(+) = a quinol + NADP(+)</text>
        <dbReference type="Rhea" id="RHEA:46164"/>
        <dbReference type="ChEBI" id="CHEBI:15378"/>
        <dbReference type="ChEBI" id="CHEBI:24646"/>
        <dbReference type="ChEBI" id="CHEBI:57783"/>
        <dbReference type="ChEBI" id="CHEBI:58349"/>
        <dbReference type="ChEBI" id="CHEBI:132124"/>
        <dbReference type="EC" id="1.6.5.2"/>
    </reaction>
</comment>
<dbReference type="PROSITE" id="PS50902">
    <property type="entry name" value="FLAVODOXIN_LIKE"/>
    <property type="match status" value="1"/>
</dbReference>
<feature type="domain" description="Flavodoxin-like" evidence="7">
    <location>
        <begin position="87"/>
        <end position="275"/>
    </location>
</feature>
<dbReference type="Gene3D" id="3.40.50.360">
    <property type="match status" value="1"/>
</dbReference>
<comment type="similarity">
    <text evidence="2">Belongs to the WrbA family.</text>
</comment>
<evidence type="ECO:0000313" key="8">
    <source>
        <dbReference type="EMBL" id="JAG88021.1"/>
    </source>
</evidence>
<dbReference type="FunFam" id="3.40.50.360:FF:000001">
    <property type="entry name" value="NAD(P)H dehydrogenase (Quinone) FQR1-like"/>
    <property type="match status" value="1"/>
</dbReference>
<protein>
    <recommendedName>
        <fullName evidence="3">NAD(P)H dehydrogenase (quinone)</fullName>
        <ecNumber evidence="3">1.6.5.2</ecNumber>
    </recommendedName>
</protein>
<name>A0A0C9RMR9_9CONI</name>
<feature type="compositionally biased region" description="Pro residues" evidence="6">
    <location>
        <begin position="24"/>
        <end position="34"/>
    </location>
</feature>
<evidence type="ECO:0000259" key="7">
    <source>
        <dbReference type="PROSITE" id="PS50902"/>
    </source>
</evidence>
<dbReference type="Pfam" id="PF03358">
    <property type="entry name" value="FMN_red"/>
    <property type="match status" value="1"/>
</dbReference>
<dbReference type="GO" id="GO:0016020">
    <property type="term" value="C:membrane"/>
    <property type="evidence" value="ECO:0007669"/>
    <property type="project" value="TreeGrafter"/>
</dbReference>
<sequence>MGKGGGCVPSTSRKKVPSNKDNPNPDPNPNPNPNPDANAPAPASQENDNKITDKSIEVPAAPTEDHSPTFEDAASTPTANPPATLRIFIVFYSMYGHVEALAKKMKDGVDSIEGVEGVLYRVPEILSPQVLEKMHAPAKDDSIPIISAAELAAADGLVFGFPTRYGAMAAQMKSFFDSTGQLWTEQKLAGKPAGFFVSTGTQGGGQETTAWTAITQLAHHGMLFVPIGYTFGAGMFKMDEIRGGSPYGAGVYAGDGTRQASGVELALAEHQGKYMAAIVKRLVKV</sequence>
<dbReference type="PANTHER" id="PTHR30546:SF3">
    <property type="entry name" value="NAD(P)H DEHYDROGENASE (QUINONE) FQR1-LIKE 2-RELATED"/>
    <property type="match status" value="1"/>
</dbReference>
<dbReference type="AlphaFoldDB" id="A0A0C9RMR9"/>
<evidence type="ECO:0000256" key="2">
    <source>
        <dbReference type="ARBA" id="ARBA00006961"/>
    </source>
</evidence>
<accession>A0A0C9RMR9</accession>
<evidence type="ECO:0000256" key="5">
    <source>
        <dbReference type="ARBA" id="ARBA00048983"/>
    </source>
</evidence>
<dbReference type="GO" id="GO:0010181">
    <property type="term" value="F:FMN binding"/>
    <property type="evidence" value="ECO:0007669"/>
    <property type="project" value="InterPro"/>
</dbReference>
<evidence type="ECO:0000256" key="6">
    <source>
        <dbReference type="SAM" id="MobiDB-lite"/>
    </source>
</evidence>
<evidence type="ECO:0000256" key="3">
    <source>
        <dbReference type="ARBA" id="ARBA00012648"/>
    </source>
</evidence>
<dbReference type="InterPro" id="IPR010089">
    <property type="entry name" value="Flavoprotein_WrbA-like"/>
</dbReference>
<comment type="catalytic activity">
    <reaction evidence="4">
        <text>a quinone + NADH + H(+) = a quinol + NAD(+)</text>
        <dbReference type="Rhea" id="RHEA:46160"/>
        <dbReference type="ChEBI" id="CHEBI:15378"/>
        <dbReference type="ChEBI" id="CHEBI:24646"/>
        <dbReference type="ChEBI" id="CHEBI:57540"/>
        <dbReference type="ChEBI" id="CHEBI:57945"/>
        <dbReference type="ChEBI" id="CHEBI:132124"/>
        <dbReference type="EC" id="1.6.5.2"/>
    </reaction>
</comment>
<dbReference type="GO" id="GO:0003955">
    <property type="term" value="F:NAD(P)H dehydrogenase (quinone) activity"/>
    <property type="evidence" value="ECO:0007669"/>
    <property type="project" value="UniProtKB-EC"/>
</dbReference>
<feature type="region of interest" description="Disordered" evidence="6">
    <location>
        <begin position="1"/>
        <end position="54"/>
    </location>
</feature>
<comment type="cofactor">
    <cofactor evidence="1">
        <name>FMN</name>
        <dbReference type="ChEBI" id="CHEBI:58210"/>
    </cofactor>
</comment>
<dbReference type="SUPFAM" id="SSF52218">
    <property type="entry name" value="Flavoproteins"/>
    <property type="match status" value="1"/>
</dbReference>
<dbReference type="NCBIfam" id="NF002999">
    <property type="entry name" value="PRK03767.1"/>
    <property type="match status" value="1"/>
</dbReference>
<evidence type="ECO:0000256" key="1">
    <source>
        <dbReference type="ARBA" id="ARBA00001917"/>
    </source>
</evidence>
<organism evidence="8">
    <name type="scientific">Wollemia nobilis</name>
    <dbReference type="NCBI Taxonomy" id="56998"/>
    <lineage>
        <taxon>Eukaryota</taxon>
        <taxon>Viridiplantae</taxon>
        <taxon>Streptophyta</taxon>
        <taxon>Embryophyta</taxon>
        <taxon>Tracheophyta</taxon>
        <taxon>Spermatophyta</taxon>
        <taxon>Pinopsida</taxon>
        <taxon>Pinidae</taxon>
        <taxon>Conifers II</taxon>
        <taxon>Araucariales</taxon>
        <taxon>Araucariaceae</taxon>
        <taxon>Wollemia</taxon>
    </lineage>
</organism>
<dbReference type="NCBIfam" id="TIGR01755">
    <property type="entry name" value="flav_wrbA"/>
    <property type="match status" value="1"/>
</dbReference>
<dbReference type="InterPro" id="IPR005025">
    <property type="entry name" value="FMN_Rdtase-like_dom"/>
</dbReference>
<evidence type="ECO:0000256" key="4">
    <source>
        <dbReference type="ARBA" id="ARBA00047678"/>
    </source>
</evidence>
<proteinExistence type="inferred from homology"/>
<reference evidence="8" key="1">
    <citation type="submission" date="2015-02" db="EMBL/GenBank/DDBJ databases">
        <title>A transcriptome of Wollemia nobilis - a relic of Gondwana.</title>
        <authorList>
            <person name="Chia J.Y."/>
            <person name="Leong Y.S."/>
            <person name="Abdul Karim S."/>
            <person name="Wan Azmi N."/>
            <person name="Hercus R."/>
            <person name="Croft L."/>
        </authorList>
    </citation>
    <scope>NUCLEOTIDE SEQUENCE</scope>
    <source>
        <strain evidence="8">MaeBrown</strain>
        <tissue evidence="8">Leaf</tissue>
    </source>
</reference>
<dbReference type="PANTHER" id="PTHR30546">
    <property type="entry name" value="FLAVODOXIN-RELATED PROTEIN WRBA-RELATED"/>
    <property type="match status" value="1"/>
</dbReference>
<dbReference type="EMBL" id="GCHU01010178">
    <property type="protein sequence ID" value="JAG88021.1"/>
    <property type="molecule type" value="Transcribed_RNA"/>
</dbReference>
<dbReference type="EC" id="1.6.5.2" evidence="3"/>